<dbReference type="EMBL" id="LXQA010238736">
    <property type="protein sequence ID" value="MCI36926.1"/>
    <property type="molecule type" value="Genomic_DNA"/>
</dbReference>
<comment type="caution">
    <text evidence="1">The sequence shown here is derived from an EMBL/GenBank/DDBJ whole genome shotgun (WGS) entry which is preliminary data.</text>
</comment>
<keyword evidence="1" id="KW-0808">Transferase</keyword>
<accession>A0A392RN01</accession>
<dbReference type="AlphaFoldDB" id="A0A392RN01"/>
<keyword evidence="2" id="KW-1185">Reference proteome</keyword>
<dbReference type="GO" id="GO:0016740">
    <property type="term" value="F:transferase activity"/>
    <property type="evidence" value="ECO:0007669"/>
    <property type="project" value="UniProtKB-KW"/>
</dbReference>
<proteinExistence type="predicted"/>
<dbReference type="Proteomes" id="UP000265520">
    <property type="component" value="Unassembled WGS sequence"/>
</dbReference>
<reference evidence="1 2" key="1">
    <citation type="journal article" date="2018" name="Front. Plant Sci.">
        <title>Red Clover (Trifolium pratense) and Zigzag Clover (T. medium) - A Picture of Genomic Similarities and Differences.</title>
        <authorList>
            <person name="Dluhosova J."/>
            <person name="Istvanek J."/>
            <person name="Nedelnik J."/>
            <person name="Repkova J."/>
        </authorList>
    </citation>
    <scope>NUCLEOTIDE SEQUENCE [LARGE SCALE GENOMIC DNA]</scope>
    <source>
        <strain evidence="2">cv. 10/8</strain>
        <tissue evidence="1">Leaf</tissue>
    </source>
</reference>
<evidence type="ECO:0000313" key="2">
    <source>
        <dbReference type="Proteomes" id="UP000265520"/>
    </source>
</evidence>
<organism evidence="1 2">
    <name type="scientific">Trifolium medium</name>
    <dbReference type="NCBI Taxonomy" id="97028"/>
    <lineage>
        <taxon>Eukaryota</taxon>
        <taxon>Viridiplantae</taxon>
        <taxon>Streptophyta</taxon>
        <taxon>Embryophyta</taxon>
        <taxon>Tracheophyta</taxon>
        <taxon>Spermatophyta</taxon>
        <taxon>Magnoliopsida</taxon>
        <taxon>eudicotyledons</taxon>
        <taxon>Gunneridae</taxon>
        <taxon>Pentapetalae</taxon>
        <taxon>rosids</taxon>
        <taxon>fabids</taxon>
        <taxon>Fabales</taxon>
        <taxon>Fabaceae</taxon>
        <taxon>Papilionoideae</taxon>
        <taxon>50 kb inversion clade</taxon>
        <taxon>NPAAA clade</taxon>
        <taxon>Hologalegina</taxon>
        <taxon>IRL clade</taxon>
        <taxon>Trifolieae</taxon>
        <taxon>Trifolium</taxon>
    </lineage>
</organism>
<name>A0A392RN01_9FABA</name>
<protein>
    <submittedName>
        <fullName evidence="1">UDP-glycosyltransferase</fullName>
    </submittedName>
</protein>
<feature type="non-terminal residue" evidence="1">
    <location>
        <position position="1"/>
    </location>
</feature>
<evidence type="ECO:0000313" key="1">
    <source>
        <dbReference type="EMBL" id="MCI36926.1"/>
    </source>
</evidence>
<sequence length="75" mass="8130">LDLTGGNLHGRGSVLVRAPSSSANVAYLSAQNDIDPLQFLPSGFLERTKEKMNAVLLSEGMKVGLRLMKMTLWKG</sequence>